<dbReference type="InterPro" id="IPR045088">
    <property type="entry name" value="ALAT1/2-like"/>
</dbReference>
<gene>
    <name evidence="12" type="ORF">BB559_004629</name>
</gene>
<reference evidence="12 13" key="1">
    <citation type="journal article" date="2018" name="MBio">
        <title>Comparative Genomics Reveals the Core Gene Toolbox for the Fungus-Insect Symbiosis.</title>
        <authorList>
            <person name="Wang Y."/>
            <person name="Stata M."/>
            <person name="Wang W."/>
            <person name="Stajich J.E."/>
            <person name="White M.M."/>
            <person name="Moncalvo J.M."/>
        </authorList>
    </citation>
    <scope>NUCLEOTIDE SEQUENCE [LARGE SCALE GENOMIC DNA]</scope>
    <source>
        <strain evidence="12 13">AUS-77-4</strain>
    </source>
</reference>
<comment type="similarity">
    <text evidence="6">Belongs to the class-I pyridoxal-phosphate-dependent aminotransferase family. Alanine aminotransferase subfamily.</text>
</comment>
<dbReference type="FunFam" id="3.90.1150.10:FF:000010">
    <property type="entry name" value="Alanine aminotransferase 2"/>
    <property type="match status" value="1"/>
</dbReference>
<evidence type="ECO:0000256" key="3">
    <source>
        <dbReference type="ARBA" id="ARBA00022576"/>
    </source>
</evidence>
<name>A0A2T9YDM9_9FUNG</name>
<dbReference type="FunFam" id="3.40.640.10:FF:000012">
    <property type="entry name" value="alanine aminotransferase 2"/>
    <property type="match status" value="1"/>
</dbReference>
<dbReference type="GO" id="GO:0042853">
    <property type="term" value="P:L-alanine catabolic process"/>
    <property type="evidence" value="ECO:0007669"/>
    <property type="project" value="UniProtKB-UniPathway"/>
</dbReference>
<dbReference type="InterPro" id="IPR015422">
    <property type="entry name" value="PyrdxlP-dep_Trfase_small"/>
</dbReference>
<dbReference type="GO" id="GO:0008483">
    <property type="term" value="F:transaminase activity"/>
    <property type="evidence" value="ECO:0007669"/>
    <property type="project" value="UniProtKB-KW"/>
</dbReference>
<evidence type="ECO:0000256" key="2">
    <source>
        <dbReference type="ARBA" id="ARBA00011738"/>
    </source>
</evidence>
<evidence type="ECO:0000256" key="6">
    <source>
        <dbReference type="ARBA" id="ARBA00025785"/>
    </source>
</evidence>
<dbReference type="Gene3D" id="1.10.287.1970">
    <property type="match status" value="1"/>
</dbReference>
<dbReference type="GO" id="GO:0030170">
    <property type="term" value="F:pyridoxal phosphate binding"/>
    <property type="evidence" value="ECO:0007669"/>
    <property type="project" value="InterPro"/>
</dbReference>
<dbReference type="InterPro" id="IPR015424">
    <property type="entry name" value="PyrdxlP-dep_Trfase"/>
</dbReference>
<dbReference type="OrthoDB" id="1732682at2759"/>
<dbReference type="PANTHER" id="PTHR11751:SF29">
    <property type="entry name" value="ALANINE TRANSAMINASE"/>
    <property type="match status" value="1"/>
</dbReference>
<dbReference type="FunFam" id="1.10.287.1970:FF:000001">
    <property type="entry name" value="Alanine aminotransferase 2"/>
    <property type="match status" value="1"/>
</dbReference>
<evidence type="ECO:0000313" key="12">
    <source>
        <dbReference type="EMBL" id="PVU90442.1"/>
    </source>
</evidence>
<evidence type="ECO:0000256" key="4">
    <source>
        <dbReference type="ARBA" id="ARBA00022679"/>
    </source>
</evidence>
<sequence length="530" mass="59025">MSKLATIASVSFRNNSPYILPQIRSSFSRFPKMLSSSQSSAIHSSNSPRNSTMTPDSINQRVRTMEYAVRGALPIRAEQIQRDLEAGSKDYNFNKTIFCNIGNPQQLEQKPITFLRQVSSLVEYPELLSLENSSHTKALFPEDAIQRAKDVLSYVGSSVGAYTGSTGLPKVRQSVANFIKQRDGFESSPDNIQLTNGASGAVERVLELIVSDPSVGIMIPIPQYPLYTASLTRFGAQAVPYYLNESTDWGMDVSGLDKVINDARSKGINVKSIVVINPGNPTGGVLSEQNMQEIIKFCEKEKIVLLADEVYQTNVYMPDQKPFHSFKKIACQLDSPVEMFSFHSISKGMIGECGRRGGYLEMHNISPEIKEILFKMASVSLCSNVLGQIAVDIMVNPPKPNDPSYKLYNEEINGIYSSLKLRSQKLCDAFNKQENMSCRPAQGAMYLFPQIVLPSKFVEKCKSEGKEPDQEYSMMMLEATGVCVVPGSGFGQVPGTYHFRSTFLPPERDFDNFIATFDKFHSSFMSEFRN</sequence>
<protein>
    <recommendedName>
        <fullName evidence="7">Glutamate pyruvate transaminase</fullName>
    </recommendedName>
    <alternativeName>
        <fullName evidence="8">Glutamic--alanine transaminase</fullName>
    </alternativeName>
    <alternativeName>
        <fullName evidence="9">Glutamic--pyruvic transaminase</fullName>
    </alternativeName>
</protein>
<dbReference type="CDD" id="cd00609">
    <property type="entry name" value="AAT_like"/>
    <property type="match status" value="1"/>
</dbReference>
<dbReference type="InterPro" id="IPR004839">
    <property type="entry name" value="Aminotransferase_I/II_large"/>
</dbReference>
<feature type="region of interest" description="Disordered" evidence="10">
    <location>
        <begin position="38"/>
        <end position="58"/>
    </location>
</feature>
<evidence type="ECO:0000256" key="9">
    <source>
        <dbReference type="ARBA" id="ARBA00080525"/>
    </source>
</evidence>
<feature type="compositionally biased region" description="Polar residues" evidence="10">
    <location>
        <begin position="48"/>
        <end position="58"/>
    </location>
</feature>
<evidence type="ECO:0000313" key="13">
    <source>
        <dbReference type="Proteomes" id="UP000245699"/>
    </source>
</evidence>
<dbReference type="AlphaFoldDB" id="A0A2T9YDM9"/>
<dbReference type="STRING" id="61424.A0A2T9YDM9"/>
<keyword evidence="4" id="KW-0808">Transferase</keyword>
<dbReference type="SUPFAM" id="SSF53383">
    <property type="entry name" value="PLP-dependent transferases"/>
    <property type="match status" value="1"/>
</dbReference>
<keyword evidence="5" id="KW-0663">Pyridoxal phosphate</keyword>
<comment type="cofactor">
    <cofactor evidence="1">
        <name>pyridoxal 5'-phosphate</name>
        <dbReference type="ChEBI" id="CHEBI:597326"/>
    </cofactor>
</comment>
<evidence type="ECO:0000256" key="7">
    <source>
        <dbReference type="ARBA" id="ARBA00077894"/>
    </source>
</evidence>
<dbReference type="EMBL" id="MBFT01000482">
    <property type="protein sequence ID" value="PVU90442.1"/>
    <property type="molecule type" value="Genomic_DNA"/>
</dbReference>
<evidence type="ECO:0000256" key="5">
    <source>
        <dbReference type="ARBA" id="ARBA00022898"/>
    </source>
</evidence>
<comment type="subunit">
    <text evidence="2">Homodimer.</text>
</comment>
<evidence type="ECO:0000256" key="8">
    <source>
        <dbReference type="ARBA" id="ARBA00078532"/>
    </source>
</evidence>
<dbReference type="Proteomes" id="UP000245699">
    <property type="component" value="Unassembled WGS sequence"/>
</dbReference>
<dbReference type="Pfam" id="PF00155">
    <property type="entry name" value="Aminotran_1_2"/>
    <property type="match status" value="1"/>
</dbReference>
<evidence type="ECO:0000259" key="11">
    <source>
        <dbReference type="Pfam" id="PF00155"/>
    </source>
</evidence>
<comment type="caution">
    <text evidence="12">The sequence shown here is derived from an EMBL/GenBank/DDBJ whole genome shotgun (WGS) entry which is preliminary data.</text>
</comment>
<evidence type="ECO:0000256" key="1">
    <source>
        <dbReference type="ARBA" id="ARBA00001933"/>
    </source>
</evidence>
<keyword evidence="13" id="KW-1185">Reference proteome</keyword>
<proteinExistence type="inferred from homology"/>
<dbReference type="Gene3D" id="3.40.640.10">
    <property type="entry name" value="Type I PLP-dependent aspartate aminotransferase-like (Major domain)"/>
    <property type="match status" value="1"/>
</dbReference>
<keyword evidence="3" id="KW-0032">Aminotransferase</keyword>
<feature type="compositionally biased region" description="Low complexity" evidence="10">
    <location>
        <begin position="38"/>
        <end position="47"/>
    </location>
</feature>
<dbReference type="PANTHER" id="PTHR11751">
    <property type="entry name" value="ALANINE AMINOTRANSFERASE"/>
    <property type="match status" value="1"/>
</dbReference>
<dbReference type="Gene3D" id="3.90.1150.10">
    <property type="entry name" value="Aspartate Aminotransferase, domain 1"/>
    <property type="match status" value="1"/>
</dbReference>
<evidence type="ECO:0000256" key="10">
    <source>
        <dbReference type="SAM" id="MobiDB-lite"/>
    </source>
</evidence>
<dbReference type="UniPathway" id="UPA00528">
    <property type="reaction ID" value="UER00586"/>
</dbReference>
<organism evidence="12 13">
    <name type="scientific">Furculomyces boomerangus</name>
    <dbReference type="NCBI Taxonomy" id="61424"/>
    <lineage>
        <taxon>Eukaryota</taxon>
        <taxon>Fungi</taxon>
        <taxon>Fungi incertae sedis</taxon>
        <taxon>Zoopagomycota</taxon>
        <taxon>Kickxellomycotina</taxon>
        <taxon>Harpellomycetes</taxon>
        <taxon>Harpellales</taxon>
        <taxon>Harpellaceae</taxon>
        <taxon>Furculomyces</taxon>
    </lineage>
</organism>
<dbReference type="InterPro" id="IPR015421">
    <property type="entry name" value="PyrdxlP-dep_Trfase_major"/>
</dbReference>
<feature type="domain" description="Aminotransferase class I/classII large" evidence="11">
    <location>
        <begin position="140"/>
        <end position="507"/>
    </location>
</feature>
<accession>A0A2T9YDM9</accession>